<keyword evidence="3 5" id="KW-1133">Transmembrane helix</keyword>
<dbReference type="Pfam" id="PF00939">
    <property type="entry name" value="Na_sulph_symp"/>
    <property type="match status" value="1"/>
</dbReference>
<feature type="transmembrane region" description="Helical" evidence="5">
    <location>
        <begin position="317"/>
        <end position="344"/>
    </location>
</feature>
<evidence type="ECO:0000256" key="4">
    <source>
        <dbReference type="ARBA" id="ARBA00023136"/>
    </source>
</evidence>
<gene>
    <name evidence="6" type="ORF">SAMN05421779_104161</name>
</gene>
<evidence type="ECO:0000256" key="3">
    <source>
        <dbReference type="ARBA" id="ARBA00022989"/>
    </source>
</evidence>
<feature type="transmembrane region" description="Helical" evidence="5">
    <location>
        <begin position="143"/>
        <end position="162"/>
    </location>
</feature>
<dbReference type="InterPro" id="IPR001898">
    <property type="entry name" value="SLC13A/DASS"/>
</dbReference>
<evidence type="ECO:0000313" key="6">
    <source>
        <dbReference type="EMBL" id="SIS86165.1"/>
    </source>
</evidence>
<evidence type="ECO:0000256" key="1">
    <source>
        <dbReference type="ARBA" id="ARBA00004141"/>
    </source>
</evidence>
<keyword evidence="2 5" id="KW-0812">Transmembrane</keyword>
<dbReference type="OrthoDB" id="5460483at2"/>
<feature type="transmembrane region" description="Helical" evidence="5">
    <location>
        <begin position="76"/>
        <end position="97"/>
    </location>
</feature>
<dbReference type="GO" id="GO:0008514">
    <property type="term" value="F:organic anion transmembrane transporter activity"/>
    <property type="evidence" value="ECO:0007669"/>
    <property type="project" value="UniProtKB-ARBA"/>
</dbReference>
<protein>
    <submittedName>
        <fullName evidence="6">Anion transporter</fullName>
    </submittedName>
</protein>
<feature type="transmembrane region" description="Helical" evidence="5">
    <location>
        <begin position="6"/>
        <end position="25"/>
    </location>
</feature>
<feature type="transmembrane region" description="Helical" evidence="5">
    <location>
        <begin position="278"/>
        <end position="296"/>
    </location>
</feature>
<dbReference type="PANTHER" id="PTHR10283">
    <property type="entry name" value="SOLUTE CARRIER FAMILY 13 MEMBER"/>
    <property type="match status" value="1"/>
</dbReference>
<feature type="transmembrane region" description="Helical" evidence="5">
    <location>
        <begin position="118"/>
        <end position="137"/>
    </location>
</feature>
<dbReference type="EMBL" id="FTOA01000004">
    <property type="protein sequence ID" value="SIS86165.1"/>
    <property type="molecule type" value="Genomic_DNA"/>
</dbReference>
<evidence type="ECO:0000313" key="7">
    <source>
        <dbReference type="Proteomes" id="UP000185678"/>
    </source>
</evidence>
<feature type="transmembrane region" description="Helical" evidence="5">
    <location>
        <begin position="37"/>
        <end position="70"/>
    </location>
</feature>
<feature type="transmembrane region" description="Helical" evidence="5">
    <location>
        <begin position="436"/>
        <end position="459"/>
    </location>
</feature>
<feature type="transmembrane region" description="Helical" evidence="5">
    <location>
        <begin position="364"/>
        <end position="387"/>
    </location>
</feature>
<feature type="transmembrane region" description="Helical" evidence="5">
    <location>
        <begin position="209"/>
        <end position="235"/>
    </location>
</feature>
<dbReference type="RefSeq" id="WP_076400613.1">
    <property type="nucleotide sequence ID" value="NZ_FTOA01000004.1"/>
</dbReference>
<dbReference type="GO" id="GO:1905039">
    <property type="term" value="P:carboxylic acid transmembrane transport"/>
    <property type="evidence" value="ECO:0007669"/>
    <property type="project" value="UniProtKB-ARBA"/>
</dbReference>
<proteinExistence type="predicted"/>
<keyword evidence="7" id="KW-1185">Reference proteome</keyword>
<evidence type="ECO:0000256" key="5">
    <source>
        <dbReference type="SAM" id="Phobius"/>
    </source>
</evidence>
<dbReference type="GO" id="GO:0005886">
    <property type="term" value="C:plasma membrane"/>
    <property type="evidence" value="ECO:0007669"/>
    <property type="project" value="TreeGrafter"/>
</dbReference>
<keyword evidence="4 5" id="KW-0472">Membrane</keyword>
<sequence>MNSRVAVAGVGCVIGLALVLLGTGADPAQAVMGRAAVVIIAALALWSTGVLPEAVTALAFFLAVVMLGIAQPAVAFSGFHATAFWLVVGGTILGLAVRRTGLGERLARALVGRIGHSYLALSLGIAAVAMVLAFLMPSSTGRVVLLIPVVLSLADHLGYQAGSRGRIGLVLLVGMMCFNPPTAVLPAVVPNMVMMGAAESLYGLHFQYLPWLLAHLPITGLLKAALIVAVCWALFHQPPQRDDDEVPPVRPWSGDEKRLLVILTLTLLVWASDGWHGISPAWVALAAGVVCLLPGIGADKPLIPLEGLAQGVSFPMLLHIAGLLSLGAVVAESGLGAAIGGWLLAVLPLEPGATAQNFATLTGVSAAVGLLTTLPGVPAVMTPLASMLAEASGLTVQQVLMIQSIGYSTVILPFQVPPLIVAMQMGGAPARPAARLTLGVCVLAVLLCWPLTFLWWCLIGVL</sequence>
<dbReference type="AlphaFoldDB" id="A0A1N7MJ48"/>
<dbReference type="Proteomes" id="UP000185678">
    <property type="component" value="Unassembled WGS sequence"/>
</dbReference>
<accession>A0A1N7MJ48</accession>
<organism evidence="6 7">
    <name type="scientific">Insolitispirillum peregrinum</name>
    <dbReference type="NCBI Taxonomy" id="80876"/>
    <lineage>
        <taxon>Bacteria</taxon>
        <taxon>Pseudomonadati</taxon>
        <taxon>Pseudomonadota</taxon>
        <taxon>Alphaproteobacteria</taxon>
        <taxon>Rhodospirillales</taxon>
        <taxon>Novispirillaceae</taxon>
        <taxon>Insolitispirillum</taxon>
    </lineage>
</organism>
<evidence type="ECO:0000256" key="2">
    <source>
        <dbReference type="ARBA" id="ARBA00022692"/>
    </source>
</evidence>
<feature type="transmembrane region" description="Helical" evidence="5">
    <location>
        <begin position="399"/>
        <end position="416"/>
    </location>
</feature>
<dbReference type="PANTHER" id="PTHR10283:SF82">
    <property type="entry name" value="SOLUTE CARRIER FAMILY 13 MEMBER 2"/>
    <property type="match status" value="1"/>
</dbReference>
<feature type="transmembrane region" description="Helical" evidence="5">
    <location>
        <begin position="169"/>
        <end position="189"/>
    </location>
</feature>
<comment type="subcellular location">
    <subcellularLocation>
        <location evidence="1">Membrane</location>
        <topology evidence="1">Multi-pass membrane protein</topology>
    </subcellularLocation>
</comment>
<name>A0A1N7MJ48_9PROT</name>
<reference evidence="6 7" key="1">
    <citation type="submission" date="2017-01" db="EMBL/GenBank/DDBJ databases">
        <authorList>
            <person name="Mah S.A."/>
            <person name="Swanson W.J."/>
            <person name="Moy G.W."/>
            <person name="Vacquier V.D."/>
        </authorList>
    </citation>
    <scope>NUCLEOTIDE SEQUENCE [LARGE SCALE GENOMIC DNA]</scope>
    <source>
        <strain evidence="6 7">DSM 11589</strain>
    </source>
</reference>
<dbReference type="STRING" id="80876.SAMN05421779_104161"/>